<evidence type="ECO:0000313" key="1">
    <source>
        <dbReference type="EMBL" id="KAI3787085.1"/>
    </source>
</evidence>
<organism evidence="1 2">
    <name type="scientific">Smallanthus sonchifolius</name>
    <dbReference type="NCBI Taxonomy" id="185202"/>
    <lineage>
        <taxon>Eukaryota</taxon>
        <taxon>Viridiplantae</taxon>
        <taxon>Streptophyta</taxon>
        <taxon>Embryophyta</taxon>
        <taxon>Tracheophyta</taxon>
        <taxon>Spermatophyta</taxon>
        <taxon>Magnoliopsida</taxon>
        <taxon>eudicotyledons</taxon>
        <taxon>Gunneridae</taxon>
        <taxon>Pentapetalae</taxon>
        <taxon>asterids</taxon>
        <taxon>campanulids</taxon>
        <taxon>Asterales</taxon>
        <taxon>Asteraceae</taxon>
        <taxon>Asteroideae</taxon>
        <taxon>Heliantheae alliance</taxon>
        <taxon>Millerieae</taxon>
        <taxon>Smallanthus</taxon>
    </lineage>
</organism>
<reference evidence="2" key="1">
    <citation type="journal article" date="2022" name="Mol. Ecol. Resour.">
        <title>The genomes of chicory, endive, great burdock and yacon provide insights into Asteraceae palaeo-polyploidization history and plant inulin production.</title>
        <authorList>
            <person name="Fan W."/>
            <person name="Wang S."/>
            <person name="Wang H."/>
            <person name="Wang A."/>
            <person name="Jiang F."/>
            <person name="Liu H."/>
            <person name="Zhao H."/>
            <person name="Xu D."/>
            <person name="Zhang Y."/>
        </authorList>
    </citation>
    <scope>NUCLEOTIDE SEQUENCE [LARGE SCALE GENOMIC DNA]</scope>
    <source>
        <strain evidence="2">cv. Yunnan</strain>
    </source>
</reference>
<proteinExistence type="predicted"/>
<sequence length="235" mass="26076">MAGIGQLIVTDTILSFMWAWASVIFQIIVQNFVGLSYNGHGQASEFYKCCLSVLNMFLFAYLVELTNGGAYNPIVVFTEAINGNFVMFLFNVGRIPFQVFGSIMGVRLILETFPELWRGPELVVNLHQGALTEGLLTFIRVLITLGLDTSIHGSFFRKTWIGSILKLALHILGSDLTGGCMNPAAVVGWAYALGVHKTKEHIIVYWLAPIEASLLAVWTFRLLVCGSKPWKQKTN</sequence>
<gene>
    <name evidence="1" type="ORF">L1987_41285</name>
</gene>
<comment type="caution">
    <text evidence="1">The sequence shown here is derived from an EMBL/GenBank/DDBJ whole genome shotgun (WGS) entry which is preliminary data.</text>
</comment>
<name>A0ACB9GVW0_9ASTR</name>
<evidence type="ECO:0000313" key="2">
    <source>
        <dbReference type="Proteomes" id="UP001056120"/>
    </source>
</evidence>
<reference evidence="1 2" key="2">
    <citation type="journal article" date="2022" name="Mol. Ecol. Resour.">
        <title>The genomes of chicory, endive, great burdock and yacon provide insights into Asteraceae paleo-polyploidization history and plant inulin production.</title>
        <authorList>
            <person name="Fan W."/>
            <person name="Wang S."/>
            <person name="Wang H."/>
            <person name="Wang A."/>
            <person name="Jiang F."/>
            <person name="Liu H."/>
            <person name="Zhao H."/>
            <person name="Xu D."/>
            <person name="Zhang Y."/>
        </authorList>
    </citation>
    <scope>NUCLEOTIDE SEQUENCE [LARGE SCALE GENOMIC DNA]</scope>
    <source>
        <strain evidence="2">cv. Yunnan</strain>
        <tissue evidence="1">Leaves</tissue>
    </source>
</reference>
<dbReference type="Proteomes" id="UP001056120">
    <property type="component" value="Linkage Group LG13"/>
</dbReference>
<dbReference type="EMBL" id="CM042030">
    <property type="protein sequence ID" value="KAI3787085.1"/>
    <property type="molecule type" value="Genomic_DNA"/>
</dbReference>
<accession>A0ACB9GVW0</accession>
<protein>
    <submittedName>
        <fullName evidence="1">Uncharacterized protein</fullName>
    </submittedName>
</protein>
<keyword evidence="2" id="KW-1185">Reference proteome</keyword>